<reference evidence="1" key="1">
    <citation type="journal article" date="2020" name="Stud. Mycol.">
        <title>101 Dothideomycetes genomes: a test case for predicting lifestyles and emergence of pathogens.</title>
        <authorList>
            <person name="Haridas S."/>
            <person name="Albert R."/>
            <person name="Binder M."/>
            <person name="Bloem J."/>
            <person name="Labutti K."/>
            <person name="Salamov A."/>
            <person name="Andreopoulos B."/>
            <person name="Baker S."/>
            <person name="Barry K."/>
            <person name="Bills G."/>
            <person name="Bluhm B."/>
            <person name="Cannon C."/>
            <person name="Castanera R."/>
            <person name="Culley D."/>
            <person name="Daum C."/>
            <person name="Ezra D."/>
            <person name="Gonzalez J."/>
            <person name="Henrissat B."/>
            <person name="Kuo A."/>
            <person name="Liang C."/>
            <person name="Lipzen A."/>
            <person name="Lutzoni F."/>
            <person name="Magnuson J."/>
            <person name="Mondo S."/>
            <person name="Nolan M."/>
            <person name="Ohm R."/>
            <person name="Pangilinan J."/>
            <person name="Park H.-J."/>
            <person name="Ramirez L."/>
            <person name="Alfaro M."/>
            <person name="Sun H."/>
            <person name="Tritt A."/>
            <person name="Yoshinaga Y."/>
            <person name="Zwiers L.-H."/>
            <person name="Turgeon B."/>
            <person name="Goodwin S."/>
            <person name="Spatafora J."/>
            <person name="Crous P."/>
            <person name="Grigoriev I."/>
        </authorList>
    </citation>
    <scope>NUCLEOTIDE SEQUENCE</scope>
    <source>
        <strain evidence="1">CBS 207.26</strain>
    </source>
</reference>
<organism evidence="1 2">
    <name type="scientific">Zopfia rhizophila CBS 207.26</name>
    <dbReference type="NCBI Taxonomy" id="1314779"/>
    <lineage>
        <taxon>Eukaryota</taxon>
        <taxon>Fungi</taxon>
        <taxon>Dikarya</taxon>
        <taxon>Ascomycota</taxon>
        <taxon>Pezizomycotina</taxon>
        <taxon>Dothideomycetes</taxon>
        <taxon>Dothideomycetes incertae sedis</taxon>
        <taxon>Zopfiaceae</taxon>
        <taxon>Zopfia</taxon>
    </lineage>
</organism>
<dbReference type="AlphaFoldDB" id="A0A6A6DL98"/>
<name>A0A6A6DL98_9PEZI</name>
<dbReference type="Proteomes" id="UP000800200">
    <property type="component" value="Unassembled WGS sequence"/>
</dbReference>
<evidence type="ECO:0000313" key="2">
    <source>
        <dbReference type="Proteomes" id="UP000800200"/>
    </source>
</evidence>
<accession>A0A6A6DL98</accession>
<sequence>MRSFGTEISGNCGRNDELSPEARAAIISKREAGVLRKDLAAEFYISEKTITNTLKRWKSHNTVESLP</sequence>
<dbReference type="EMBL" id="ML994673">
    <property type="protein sequence ID" value="KAF2178710.1"/>
    <property type="molecule type" value="Genomic_DNA"/>
</dbReference>
<dbReference type="OrthoDB" id="3796133at2759"/>
<dbReference type="InterPro" id="IPR036388">
    <property type="entry name" value="WH-like_DNA-bd_sf"/>
</dbReference>
<proteinExistence type="predicted"/>
<evidence type="ECO:0008006" key="3">
    <source>
        <dbReference type="Google" id="ProtNLM"/>
    </source>
</evidence>
<protein>
    <recommendedName>
        <fullName evidence="3">HTH psq-type domain-containing protein</fullName>
    </recommendedName>
</protein>
<keyword evidence="2" id="KW-1185">Reference proteome</keyword>
<dbReference type="Gene3D" id="1.10.10.10">
    <property type="entry name" value="Winged helix-like DNA-binding domain superfamily/Winged helix DNA-binding domain"/>
    <property type="match status" value="1"/>
</dbReference>
<evidence type="ECO:0000313" key="1">
    <source>
        <dbReference type="EMBL" id="KAF2178710.1"/>
    </source>
</evidence>
<gene>
    <name evidence="1" type="ORF">K469DRAFT_717925</name>
</gene>